<dbReference type="Pfam" id="PF00392">
    <property type="entry name" value="GntR"/>
    <property type="match status" value="1"/>
</dbReference>
<dbReference type="GO" id="GO:0003677">
    <property type="term" value="F:DNA binding"/>
    <property type="evidence" value="ECO:0007669"/>
    <property type="project" value="UniProtKB-KW"/>
</dbReference>
<dbReference type="AlphaFoldDB" id="A0A0R2AYQ9"/>
<dbReference type="SUPFAM" id="SSF46785">
    <property type="entry name" value="Winged helix' DNA-binding domain"/>
    <property type="match status" value="1"/>
</dbReference>
<dbReference type="SMART" id="SM00345">
    <property type="entry name" value="HTH_GNTR"/>
    <property type="match status" value="1"/>
</dbReference>
<dbReference type="EMBL" id="AYZQ01000001">
    <property type="protein sequence ID" value="KRM72481.1"/>
    <property type="molecule type" value="Genomic_DNA"/>
</dbReference>
<keyword evidence="1" id="KW-0805">Transcription regulation</keyword>
<sequence length="121" mass="13260">MKNPAQGLAYYEALVLKIKEQILTGVYVADDKLPSVRELAVAENLNPNTVAKAYKQLEADGVLYVLPGKGSFVSPPQAENDQQVQKFAGRFKQLLIEAHIGGISQSQILAWVAEEYEEAGK</sequence>
<dbReference type="PROSITE" id="PS50949">
    <property type="entry name" value="HTH_GNTR"/>
    <property type="match status" value="1"/>
</dbReference>
<reference evidence="5 6" key="1">
    <citation type="journal article" date="2015" name="Genome Announc.">
        <title>Expanding the biotechnology potential of lactobacilli through comparative genomics of 213 strains and associated genera.</title>
        <authorList>
            <person name="Sun Z."/>
            <person name="Harris H.M."/>
            <person name="McCann A."/>
            <person name="Guo C."/>
            <person name="Argimon S."/>
            <person name="Zhang W."/>
            <person name="Yang X."/>
            <person name="Jeffery I.B."/>
            <person name="Cooney J.C."/>
            <person name="Kagawa T.F."/>
            <person name="Liu W."/>
            <person name="Song Y."/>
            <person name="Salvetti E."/>
            <person name="Wrobel A."/>
            <person name="Rasinkangas P."/>
            <person name="Parkhill J."/>
            <person name="Rea M.C."/>
            <person name="O'Sullivan O."/>
            <person name="Ritari J."/>
            <person name="Douillard F.P."/>
            <person name="Paul Ross R."/>
            <person name="Yang R."/>
            <person name="Briner A.E."/>
            <person name="Felis G.E."/>
            <person name="de Vos W.M."/>
            <person name="Barrangou R."/>
            <person name="Klaenhammer T.R."/>
            <person name="Caufield P.W."/>
            <person name="Cui Y."/>
            <person name="Zhang H."/>
            <person name="O'Toole P.W."/>
        </authorList>
    </citation>
    <scope>NUCLEOTIDE SEQUENCE [LARGE SCALE GENOMIC DNA]</scope>
    <source>
        <strain evidence="5 6">DSM 23927</strain>
    </source>
</reference>
<comment type="caution">
    <text evidence="5">The sequence shown here is derived from an EMBL/GenBank/DDBJ whole genome shotgun (WGS) entry which is preliminary data.</text>
</comment>
<proteinExistence type="predicted"/>
<organism evidence="5 6">
    <name type="scientific">Lacticaseibacillus brantae DSM 23927</name>
    <dbReference type="NCBI Taxonomy" id="1423727"/>
    <lineage>
        <taxon>Bacteria</taxon>
        <taxon>Bacillati</taxon>
        <taxon>Bacillota</taxon>
        <taxon>Bacilli</taxon>
        <taxon>Lactobacillales</taxon>
        <taxon>Lactobacillaceae</taxon>
        <taxon>Lacticaseibacillus</taxon>
    </lineage>
</organism>
<name>A0A0R2AYQ9_9LACO</name>
<evidence type="ECO:0000256" key="1">
    <source>
        <dbReference type="ARBA" id="ARBA00023015"/>
    </source>
</evidence>
<evidence type="ECO:0000256" key="3">
    <source>
        <dbReference type="ARBA" id="ARBA00023163"/>
    </source>
</evidence>
<evidence type="ECO:0000313" key="6">
    <source>
        <dbReference type="Proteomes" id="UP000051672"/>
    </source>
</evidence>
<dbReference type="InterPro" id="IPR036390">
    <property type="entry name" value="WH_DNA-bd_sf"/>
</dbReference>
<dbReference type="Gene3D" id="1.10.10.10">
    <property type="entry name" value="Winged helix-like DNA-binding domain superfamily/Winged helix DNA-binding domain"/>
    <property type="match status" value="1"/>
</dbReference>
<keyword evidence="6" id="KW-1185">Reference proteome</keyword>
<protein>
    <recommendedName>
        <fullName evidence="4">HTH gntR-type domain-containing protein</fullName>
    </recommendedName>
</protein>
<keyword evidence="3" id="KW-0804">Transcription</keyword>
<accession>A0A0R2AYQ9</accession>
<evidence type="ECO:0000259" key="4">
    <source>
        <dbReference type="PROSITE" id="PS50949"/>
    </source>
</evidence>
<dbReference type="PANTHER" id="PTHR38445:SF9">
    <property type="entry name" value="HTH-TYPE TRANSCRIPTIONAL REPRESSOR YTRA"/>
    <property type="match status" value="1"/>
</dbReference>
<gene>
    <name evidence="5" type="ORF">FC34_GL000187</name>
</gene>
<dbReference type="InterPro" id="IPR000524">
    <property type="entry name" value="Tscrpt_reg_HTH_GntR"/>
</dbReference>
<evidence type="ECO:0000313" key="5">
    <source>
        <dbReference type="EMBL" id="KRM72481.1"/>
    </source>
</evidence>
<dbReference type="GO" id="GO:0003700">
    <property type="term" value="F:DNA-binding transcription factor activity"/>
    <property type="evidence" value="ECO:0007669"/>
    <property type="project" value="InterPro"/>
</dbReference>
<dbReference type="InterPro" id="IPR036388">
    <property type="entry name" value="WH-like_DNA-bd_sf"/>
</dbReference>
<dbReference type="PATRIC" id="fig|1423727.3.peg.188"/>
<dbReference type="Proteomes" id="UP000051672">
    <property type="component" value="Unassembled WGS sequence"/>
</dbReference>
<feature type="domain" description="HTH gntR-type" evidence="4">
    <location>
        <begin position="8"/>
        <end position="76"/>
    </location>
</feature>
<keyword evidence="2" id="KW-0238">DNA-binding</keyword>
<dbReference type="RefSeq" id="WP_057893507.1">
    <property type="nucleotide sequence ID" value="NZ_AYZQ01000001.1"/>
</dbReference>
<dbReference type="STRING" id="1423727.FC34_GL000187"/>
<dbReference type="OrthoDB" id="362473at2"/>
<evidence type="ECO:0000256" key="2">
    <source>
        <dbReference type="ARBA" id="ARBA00023125"/>
    </source>
</evidence>
<dbReference type="PANTHER" id="PTHR38445">
    <property type="entry name" value="HTH-TYPE TRANSCRIPTIONAL REPRESSOR YTRA"/>
    <property type="match status" value="1"/>
</dbReference>
<dbReference type="CDD" id="cd07377">
    <property type="entry name" value="WHTH_GntR"/>
    <property type="match status" value="1"/>
</dbReference>